<reference evidence="1 2" key="1">
    <citation type="submission" date="2023-07" db="EMBL/GenBank/DDBJ databases">
        <title>Genomic Encyclopedia of Type Strains, Phase IV (KMG-IV): sequencing the most valuable type-strain genomes for metagenomic binning, comparative biology and taxonomic classification.</title>
        <authorList>
            <person name="Goeker M."/>
        </authorList>
    </citation>
    <scope>NUCLEOTIDE SEQUENCE [LARGE SCALE GENOMIC DNA]</scope>
    <source>
        <strain evidence="1 2">DSM 18695</strain>
    </source>
</reference>
<keyword evidence="2" id="KW-1185">Reference proteome</keyword>
<dbReference type="Pfam" id="PF18906">
    <property type="entry name" value="Phage_tube_2"/>
    <property type="match status" value="1"/>
</dbReference>
<sequence>MANEQGLLKQTVFAKQSQLGIPYPTTGGKIKRRTSAVFTKSVDTYESNEIVSHQQSTGANAGIVKTSGKLDGLISPGTYTEQFASLLRKDAAATAAITGMSITNITASGSVFTATRGSGDFLQGGVKIGDIGRWTAGGFNGANSNKNFLVTAVTATTISYVTLGAVPGVTETGPVTGSTWTTVGKKTWVPTSGHVNDYWTVEEWYSGLGRSELFRDCKIAKADVTVPATGNATVSFDVPGLSRVENGTQQIATPAAETTTNVLTAVGGLILVNGVATPITGIQFSIDGHVQPGEAEVGTNQIGDHVRGEISVSGQFTAKFSSVALQALYTAQTPFTIIVVLTDGSLATSDFVSFVIQRCKVFGDTPDDGEAKEIIRTYPFTAQINASGGPASGVGATADLQSIISIQDSQAP</sequence>
<organism evidence="1 2">
    <name type="scientific">Caulobacter ginsengisoli</name>
    <dbReference type="NCBI Taxonomy" id="400775"/>
    <lineage>
        <taxon>Bacteria</taxon>
        <taxon>Pseudomonadati</taxon>
        <taxon>Pseudomonadota</taxon>
        <taxon>Alphaproteobacteria</taxon>
        <taxon>Caulobacterales</taxon>
        <taxon>Caulobacteraceae</taxon>
        <taxon>Caulobacter</taxon>
    </lineage>
</organism>
<dbReference type="InterPro" id="IPR044000">
    <property type="entry name" value="Phage_tube_2"/>
</dbReference>
<comment type="caution">
    <text evidence="1">The sequence shown here is derived from an EMBL/GenBank/DDBJ whole genome shotgun (WGS) entry which is preliminary data.</text>
</comment>
<dbReference type="RefSeq" id="WP_307345205.1">
    <property type="nucleotide sequence ID" value="NZ_JAUSVS010000001.1"/>
</dbReference>
<dbReference type="Proteomes" id="UP001228905">
    <property type="component" value="Unassembled WGS sequence"/>
</dbReference>
<gene>
    <name evidence="1" type="ORF">QO010_000377</name>
</gene>
<accession>A0ABU0INN2</accession>
<dbReference type="EMBL" id="JAUSVS010000001">
    <property type="protein sequence ID" value="MDQ0462629.1"/>
    <property type="molecule type" value="Genomic_DNA"/>
</dbReference>
<proteinExistence type="predicted"/>
<evidence type="ECO:0000313" key="2">
    <source>
        <dbReference type="Proteomes" id="UP001228905"/>
    </source>
</evidence>
<name>A0ABU0INN2_9CAUL</name>
<protein>
    <submittedName>
        <fullName evidence="1">Uncharacterized protein</fullName>
    </submittedName>
</protein>
<evidence type="ECO:0000313" key="1">
    <source>
        <dbReference type="EMBL" id="MDQ0462629.1"/>
    </source>
</evidence>